<evidence type="ECO:0000313" key="4">
    <source>
        <dbReference type="EMBL" id="VUZ55700.1"/>
    </source>
</evidence>
<dbReference type="GO" id="GO:0016491">
    <property type="term" value="F:oxidoreductase activity"/>
    <property type="evidence" value="ECO:0007669"/>
    <property type="project" value="UniProtKB-KW"/>
</dbReference>
<dbReference type="InterPro" id="IPR002347">
    <property type="entry name" value="SDR_fam"/>
</dbReference>
<dbReference type="Pfam" id="PF00106">
    <property type="entry name" value="adh_short"/>
    <property type="match status" value="1"/>
</dbReference>
<evidence type="ECO:0000256" key="1">
    <source>
        <dbReference type="ARBA" id="ARBA00006484"/>
    </source>
</evidence>
<evidence type="ECO:0000313" key="5">
    <source>
        <dbReference type="Proteomes" id="UP000321570"/>
    </source>
</evidence>
<evidence type="ECO:0000256" key="2">
    <source>
        <dbReference type="ARBA" id="ARBA00023002"/>
    </source>
</evidence>
<organism evidence="4 5">
    <name type="scientific">Hymenolepis diminuta</name>
    <name type="common">Rat tapeworm</name>
    <dbReference type="NCBI Taxonomy" id="6216"/>
    <lineage>
        <taxon>Eukaryota</taxon>
        <taxon>Metazoa</taxon>
        <taxon>Spiralia</taxon>
        <taxon>Lophotrochozoa</taxon>
        <taxon>Platyhelminthes</taxon>
        <taxon>Cestoda</taxon>
        <taxon>Eucestoda</taxon>
        <taxon>Cyclophyllidea</taxon>
        <taxon>Hymenolepididae</taxon>
        <taxon>Hymenolepis</taxon>
    </lineage>
</organism>
<gene>
    <name evidence="4" type="ORF">WMSIL1_LOCUS13557</name>
</gene>
<accession>A0A564Z8B5</accession>
<dbReference type="SUPFAM" id="SSF51735">
    <property type="entry name" value="NAD(P)-binding Rossmann-fold domains"/>
    <property type="match status" value="1"/>
</dbReference>
<comment type="similarity">
    <text evidence="1">Belongs to the short-chain dehydrogenases/reductases (SDR) family.</text>
</comment>
<name>A0A564Z8B5_HYMDI</name>
<evidence type="ECO:0000256" key="3">
    <source>
        <dbReference type="SAM" id="Phobius"/>
    </source>
</evidence>
<dbReference type="PANTHER" id="PTHR24320">
    <property type="entry name" value="RETINOL DEHYDROGENASE"/>
    <property type="match status" value="1"/>
</dbReference>
<keyword evidence="2" id="KW-0560">Oxidoreductase</keyword>
<keyword evidence="3" id="KW-1133">Transmembrane helix</keyword>
<proteinExistence type="inferred from homology"/>
<protein>
    <submittedName>
        <fullName evidence="4">Uncharacterized protein</fullName>
    </submittedName>
</protein>
<dbReference type="PANTHER" id="PTHR24320:SF152">
    <property type="entry name" value="SHORT-CHAIN DEHYDROGENASE_REDUCTASE FAMILY PROTEIN"/>
    <property type="match status" value="1"/>
</dbReference>
<dbReference type="PRINTS" id="PR00081">
    <property type="entry name" value="GDHRDH"/>
</dbReference>
<sequence length="349" mass="38362">MINWFVLTFGISTVSAVVSLIMLRRMLRQVTFYCDCSSRPRRAIITGATSGIGLATAHELSRRGWSLILACRNLDAGSAVQKSLLELYRPPSIEVHYLDLADLSSISQFVGKLSPNEPIDVLINNAGIMSASRVVVPNLRVDTDMLVNFIGQFCLFQQLFPFLKSSPDEPSFLPRVIFVSSALGARGTLHTLNSNPLLKCLPQESWSAQTSYANSKQALNLCAQEIARRFGKGANRSLNVYTVITGGMVNTNLSRDIFKDLPSPARWLLRGLSGLVLKTPKEGCQSVIHCAISENVYGAHLLNEGKMEPNQGSGCLYRNCCPVEWPDSSKSAQLAATIYSEVEAIYRKI</sequence>
<dbReference type="InterPro" id="IPR036291">
    <property type="entry name" value="NAD(P)-bd_dom_sf"/>
</dbReference>
<keyword evidence="3" id="KW-0812">Transmembrane</keyword>
<dbReference type="EMBL" id="CABIJS010000697">
    <property type="protein sequence ID" value="VUZ55700.1"/>
    <property type="molecule type" value="Genomic_DNA"/>
</dbReference>
<keyword evidence="5" id="KW-1185">Reference proteome</keyword>
<keyword evidence="3" id="KW-0472">Membrane</keyword>
<dbReference type="Gene3D" id="3.40.50.720">
    <property type="entry name" value="NAD(P)-binding Rossmann-like Domain"/>
    <property type="match status" value="1"/>
</dbReference>
<dbReference type="Proteomes" id="UP000321570">
    <property type="component" value="Unassembled WGS sequence"/>
</dbReference>
<dbReference type="AlphaFoldDB" id="A0A564Z8B5"/>
<reference evidence="4 5" key="1">
    <citation type="submission" date="2019-07" db="EMBL/GenBank/DDBJ databases">
        <authorList>
            <person name="Jastrzebski P J."/>
            <person name="Paukszto L."/>
            <person name="Jastrzebski P J."/>
        </authorList>
    </citation>
    <scope>NUCLEOTIDE SEQUENCE [LARGE SCALE GENOMIC DNA]</scope>
    <source>
        <strain evidence="4 5">WMS-il1</strain>
    </source>
</reference>
<feature type="transmembrane region" description="Helical" evidence="3">
    <location>
        <begin position="6"/>
        <end position="23"/>
    </location>
</feature>